<feature type="non-terminal residue" evidence="1">
    <location>
        <position position="1"/>
    </location>
</feature>
<comment type="caution">
    <text evidence="1">The sequence shown here is derived from an EMBL/GenBank/DDBJ whole genome shotgun (WGS) entry which is preliminary data.</text>
</comment>
<keyword evidence="2" id="KW-1185">Reference proteome</keyword>
<dbReference type="Proteomes" id="UP000664859">
    <property type="component" value="Unassembled WGS sequence"/>
</dbReference>
<sequence>RVALSRSKRRGRIKEYLDELEVDAADRGLEQWFFTDWLRQRKRKGGVPSGEKEPFLLSTDNPVVVAGILVGTGIVYSALT</sequence>
<dbReference type="AlphaFoldDB" id="A0A836CN72"/>
<evidence type="ECO:0000313" key="2">
    <source>
        <dbReference type="Proteomes" id="UP000664859"/>
    </source>
</evidence>
<evidence type="ECO:0000313" key="1">
    <source>
        <dbReference type="EMBL" id="KAG5191559.1"/>
    </source>
</evidence>
<feature type="non-terminal residue" evidence="1">
    <location>
        <position position="80"/>
    </location>
</feature>
<reference evidence="1" key="1">
    <citation type="submission" date="2021-02" db="EMBL/GenBank/DDBJ databases">
        <title>First Annotated Genome of the Yellow-green Alga Tribonema minus.</title>
        <authorList>
            <person name="Mahan K.M."/>
        </authorList>
    </citation>
    <scope>NUCLEOTIDE SEQUENCE</scope>
    <source>
        <strain evidence="1">UTEX B ZZ1240</strain>
    </source>
</reference>
<dbReference type="OrthoDB" id="43106at2759"/>
<name>A0A836CN72_9STRA</name>
<gene>
    <name evidence="1" type="ORF">JKP88DRAFT_132068</name>
</gene>
<dbReference type="EMBL" id="JAFCMP010000018">
    <property type="protein sequence ID" value="KAG5191559.1"/>
    <property type="molecule type" value="Genomic_DNA"/>
</dbReference>
<proteinExistence type="predicted"/>
<organism evidence="1 2">
    <name type="scientific">Tribonema minus</name>
    <dbReference type="NCBI Taxonomy" id="303371"/>
    <lineage>
        <taxon>Eukaryota</taxon>
        <taxon>Sar</taxon>
        <taxon>Stramenopiles</taxon>
        <taxon>Ochrophyta</taxon>
        <taxon>PX clade</taxon>
        <taxon>Xanthophyceae</taxon>
        <taxon>Tribonematales</taxon>
        <taxon>Tribonemataceae</taxon>
        <taxon>Tribonema</taxon>
    </lineage>
</organism>
<protein>
    <submittedName>
        <fullName evidence="1">Uncharacterized protein</fullName>
    </submittedName>
</protein>
<accession>A0A836CN72</accession>